<name>I9HPI8_9BACE</name>
<proteinExistence type="predicted"/>
<organism evidence="1 2">
    <name type="scientific">Bacteroides salyersiae CL02T12C01</name>
    <dbReference type="NCBI Taxonomy" id="997887"/>
    <lineage>
        <taxon>Bacteria</taxon>
        <taxon>Pseudomonadati</taxon>
        <taxon>Bacteroidota</taxon>
        <taxon>Bacteroidia</taxon>
        <taxon>Bacteroidales</taxon>
        <taxon>Bacteroidaceae</taxon>
        <taxon>Bacteroides</taxon>
    </lineage>
</organism>
<reference evidence="1 2" key="1">
    <citation type="submission" date="2012-02" db="EMBL/GenBank/DDBJ databases">
        <title>The Genome Sequence of Bacteroides salyersiae CL02T12C01.</title>
        <authorList>
            <consortium name="The Broad Institute Genome Sequencing Platform"/>
            <person name="Earl A."/>
            <person name="Ward D."/>
            <person name="Feldgarden M."/>
            <person name="Gevers D."/>
            <person name="Zitomersky N.L."/>
            <person name="Coyne M.J."/>
            <person name="Comstock L.E."/>
            <person name="Young S.K."/>
            <person name="Zeng Q."/>
            <person name="Gargeya S."/>
            <person name="Fitzgerald M."/>
            <person name="Haas B."/>
            <person name="Abouelleil A."/>
            <person name="Alvarado L."/>
            <person name="Arachchi H.M."/>
            <person name="Berlin A."/>
            <person name="Chapman S.B."/>
            <person name="Gearin G."/>
            <person name="Goldberg J."/>
            <person name="Griggs A."/>
            <person name="Gujja S."/>
            <person name="Hansen M."/>
            <person name="Heiman D."/>
            <person name="Howarth C."/>
            <person name="Larimer J."/>
            <person name="Lui A."/>
            <person name="MacDonald P.J.P."/>
            <person name="McCowen C."/>
            <person name="Montmayeur A."/>
            <person name="Murphy C."/>
            <person name="Neiman D."/>
            <person name="Pearson M."/>
            <person name="Priest M."/>
            <person name="Roberts A."/>
            <person name="Saif S."/>
            <person name="Shea T."/>
            <person name="Sisk P."/>
            <person name="Stolte C."/>
            <person name="Sykes S."/>
            <person name="Wortman J."/>
            <person name="Nusbaum C."/>
            <person name="Birren B."/>
        </authorList>
    </citation>
    <scope>NUCLEOTIDE SEQUENCE [LARGE SCALE GENOMIC DNA]</scope>
    <source>
        <strain evidence="1 2">CL02T12C01</strain>
    </source>
</reference>
<dbReference type="EMBL" id="AGXV01000032">
    <property type="protein sequence ID" value="EIY62129.1"/>
    <property type="molecule type" value="Genomic_DNA"/>
</dbReference>
<dbReference type="HOGENOM" id="CLU_3247502_0_0_10"/>
<evidence type="ECO:0000313" key="1">
    <source>
        <dbReference type="EMBL" id="EIY62129.1"/>
    </source>
</evidence>
<gene>
    <name evidence="1" type="ORF">HMPREF1071_02749</name>
</gene>
<protein>
    <submittedName>
        <fullName evidence="1">Uncharacterized protein</fullName>
    </submittedName>
</protein>
<dbReference type="PATRIC" id="fig|997887.3.peg.2854"/>
<accession>I9HPI8</accession>
<comment type="caution">
    <text evidence="1">The sequence shown here is derived from an EMBL/GenBank/DDBJ whole genome shotgun (WGS) entry which is preliminary data.</text>
</comment>
<dbReference type="Proteomes" id="UP000005150">
    <property type="component" value="Unassembled WGS sequence"/>
</dbReference>
<keyword evidence="2" id="KW-1185">Reference proteome</keyword>
<evidence type="ECO:0000313" key="2">
    <source>
        <dbReference type="Proteomes" id="UP000005150"/>
    </source>
</evidence>
<sequence>MCQYANVPIGCAMKKCTAWQLAHWHIGTLANYYFAVKVVFFV</sequence>
<dbReference type="AlphaFoldDB" id="I9HPI8"/>